<gene>
    <name evidence="2" type="ORF">EYF80_042994</name>
</gene>
<dbReference type="EMBL" id="SRLO01000773">
    <property type="protein sequence ID" value="TNN46783.1"/>
    <property type="molecule type" value="Genomic_DNA"/>
</dbReference>
<sequence length="247" mass="26946">MKMRMRSDSQVPESVGPCPQQQPAGWVLVAGRPIRTSPSAHATPSRPDVLNQSRLSSGELLCLFCLPPPARRSSLLYSLDRQSLGGPADPPEHNNARQCSVAAGPMPPPPSAADPTYLIGPEAFSGLSWLISSFRNELAQQTLSAINKHGHTEKGRRKGTVGAKVHRRDDSLRRLETVLVLPIRTATSLCRWWSRGVQPRVEDPAAPRRVRGGSGPQVQGEVRTTRSCKTLIWSRQPPSPRGLSQPI</sequence>
<reference evidence="2 3" key="1">
    <citation type="submission" date="2019-03" db="EMBL/GenBank/DDBJ databases">
        <title>First draft genome of Liparis tanakae, snailfish: a comprehensive survey of snailfish specific genes.</title>
        <authorList>
            <person name="Kim W."/>
            <person name="Song I."/>
            <person name="Jeong J.-H."/>
            <person name="Kim D."/>
            <person name="Kim S."/>
            <person name="Ryu S."/>
            <person name="Song J.Y."/>
            <person name="Lee S.K."/>
        </authorList>
    </citation>
    <scope>NUCLEOTIDE SEQUENCE [LARGE SCALE GENOMIC DNA]</scope>
    <source>
        <tissue evidence="2">Muscle</tissue>
    </source>
</reference>
<dbReference type="AlphaFoldDB" id="A0A4Z2G1J4"/>
<feature type="region of interest" description="Disordered" evidence="1">
    <location>
        <begin position="82"/>
        <end position="108"/>
    </location>
</feature>
<evidence type="ECO:0000256" key="1">
    <source>
        <dbReference type="SAM" id="MobiDB-lite"/>
    </source>
</evidence>
<protein>
    <submittedName>
        <fullName evidence="2">Uncharacterized protein</fullName>
    </submittedName>
</protein>
<organism evidence="2 3">
    <name type="scientific">Liparis tanakae</name>
    <name type="common">Tanaka's snailfish</name>
    <dbReference type="NCBI Taxonomy" id="230148"/>
    <lineage>
        <taxon>Eukaryota</taxon>
        <taxon>Metazoa</taxon>
        <taxon>Chordata</taxon>
        <taxon>Craniata</taxon>
        <taxon>Vertebrata</taxon>
        <taxon>Euteleostomi</taxon>
        <taxon>Actinopterygii</taxon>
        <taxon>Neopterygii</taxon>
        <taxon>Teleostei</taxon>
        <taxon>Neoteleostei</taxon>
        <taxon>Acanthomorphata</taxon>
        <taxon>Eupercaria</taxon>
        <taxon>Perciformes</taxon>
        <taxon>Cottioidei</taxon>
        <taxon>Cottales</taxon>
        <taxon>Liparidae</taxon>
        <taxon>Liparis</taxon>
    </lineage>
</organism>
<evidence type="ECO:0000313" key="3">
    <source>
        <dbReference type="Proteomes" id="UP000314294"/>
    </source>
</evidence>
<feature type="region of interest" description="Disordered" evidence="1">
    <location>
        <begin position="1"/>
        <end position="23"/>
    </location>
</feature>
<accession>A0A4Z2G1J4</accession>
<name>A0A4Z2G1J4_9TELE</name>
<dbReference type="Proteomes" id="UP000314294">
    <property type="component" value="Unassembled WGS sequence"/>
</dbReference>
<comment type="caution">
    <text evidence="2">The sequence shown here is derived from an EMBL/GenBank/DDBJ whole genome shotgun (WGS) entry which is preliminary data.</text>
</comment>
<feature type="region of interest" description="Disordered" evidence="1">
    <location>
        <begin position="204"/>
        <end position="227"/>
    </location>
</feature>
<evidence type="ECO:0000313" key="2">
    <source>
        <dbReference type="EMBL" id="TNN46783.1"/>
    </source>
</evidence>
<proteinExistence type="predicted"/>
<keyword evidence="3" id="KW-1185">Reference proteome</keyword>